<evidence type="ECO:0000256" key="9">
    <source>
        <dbReference type="RuleBase" id="RU004384"/>
    </source>
</evidence>
<dbReference type="FunFam" id="3.10.20.90:FF:000149">
    <property type="entry name" value="microtubule-associated proteins 1A/1B light chain 3C"/>
    <property type="match status" value="1"/>
</dbReference>
<reference evidence="11 12" key="1">
    <citation type="journal article" date="2016" name="Mol. Biol. Evol.">
        <title>Comparative Genomics of Early-Diverging Mushroom-Forming Fungi Provides Insights into the Origins of Lignocellulose Decay Capabilities.</title>
        <authorList>
            <person name="Nagy L.G."/>
            <person name="Riley R."/>
            <person name="Tritt A."/>
            <person name="Adam C."/>
            <person name="Daum C."/>
            <person name="Floudas D."/>
            <person name="Sun H."/>
            <person name="Yadav J.S."/>
            <person name="Pangilinan J."/>
            <person name="Larsson K.H."/>
            <person name="Matsuura K."/>
            <person name="Barry K."/>
            <person name="Labutti K."/>
            <person name="Kuo R."/>
            <person name="Ohm R.A."/>
            <person name="Bhattacharya S.S."/>
            <person name="Shirouzu T."/>
            <person name="Yoshinaga Y."/>
            <person name="Martin F.M."/>
            <person name="Grigoriev I.V."/>
            <person name="Hibbett D.S."/>
        </authorList>
    </citation>
    <scope>NUCLEOTIDE SEQUENCE [LARGE SCALE GENOMIC DNA]</scope>
    <source>
        <strain evidence="11 12">HHB12733</strain>
    </source>
</reference>
<dbReference type="GO" id="GO:0000421">
    <property type="term" value="C:autophagosome membrane"/>
    <property type="evidence" value="ECO:0007669"/>
    <property type="project" value="UniProtKB-SubCell"/>
</dbReference>
<dbReference type="SUPFAM" id="SSF54236">
    <property type="entry name" value="Ubiquitin-like"/>
    <property type="match status" value="1"/>
</dbReference>
<dbReference type="InterPro" id="IPR029071">
    <property type="entry name" value="Ubiquitin-like_domsf"/>
</dbReference>
<evidence type="ECO:0000313" key="11">
    <source>
        <dbReference type="EMBL" id="KZT56527.1"/>
    </source>
</evidence>
<evidence type="ECO:0000256" key="10">
    <source>
        <dbReference type="SAM" id="MobiDB-lite"/>
    </source>
</evidence>
<keyword evidence="4 9" id="KW-0072">Autophagy</keyword>
<dbReference type="EMBL" id="KV423976">
    <property type="protein sequence ID" value="KZT56527.1"/>
    <property type="molecule type" value="Genomic_DNA"/>
</dbReference>
<name>A0A165FC00_9BASI</name>
<dbReference type="AlphaFoldDB" id="A0A165FC00"/>
<comment type="similarity">
    <text evidence="2 9">Belongs to the ATG8 family.</text>
</comment>
<comment type="subcellular location">
    <subcellularLocation>
        <location evidence="1">Cytoplasmic vesicle</location>
        <location evidence="1">Autophagosome membrane</location>
        <topology evidence="1">Lipid-anchor</topology>
    </subcellularLocation>
</comment>
<sequence length="125" mass="14235">MPVPSNQGFKQEHSFASRQKESAKLRDQYPDRIPIIVERAEGSNAPALDRSRFLVPSDLSVGQFHYIIRKRIKLRAEDAIFLFVQEATMPPTATLMSAMYEQYKDDDGFLYVKYAGENTFGQGKA</sequence>
<keyword evidence="3" id="KW-0963">Cytoplasm</keyword>
<dbReference type="InParanoid" id="A0A165FC00"/>
<protein>
    <recommendedName>
        <fullName evidence="9">Autophagy-related protein</fullName>
    </recommendedName>
</protein>
<dbReference type="PANTHER" id="PTHR10969">
    <property type="entry name" value="MICROTUBULE-ASSOCIATED PROTEINS 1A/1B LIGHT CHAIN 3-RELATED"/>
    <property type="match status" value="1"/>
</dbReference>
<keyword evidence="12" id="KW-1185">Reference proteome</keyword>
<dbReference type="Pfam" id="PF02991">
    <property type="entry name" value="ATG8"/>
    <property type="match status" value="1"/>
</dbReference>
<evidence type="ECO:0000256" key="8">
    <source>
        <dbReference type="PIRSR" id="PIRSR604241-50"/>
    </source>
</evidence>
<proteinExistence type="inferred from homology"/>
<dbReference type="Gene3D" id="3.10.20.90">
    <property type="entry name" value="Phosphatidylinositol 3-kinase Catalytic Subunit, Chain A, domain 1"/>
    <property type="match status" value="1"/>
</dbReference>
<evidence type="ECO:0000256" key="7">
    <source>
        <dbReference type="ARBA" id="ARBA00023329"/>
    </source>
</evidence>
<accession>A0A165FC00</accession>
<dbReference type="Proteomes" id="UP000076842">
    <property type="component" value="Unassembled WGS sequence"/>
</dbReference>
<gene>
    <name evidence="11" type="ORF">CALCODRAFT_497305</name>
</gene>
<organism evidence="11 12">
    <name type="scientific">Calocera cornea HHB12733</name>
    <dbReference type="NCBI Taxonomy" id="1353952"/>
    <lineage>
        <taxon>Eukaryota</taxon>
        <taxon>Fungi</taxon>
        <taxon>Dikarya</taxon>
        <taxon>Basidiomycota</taxon>
        <taxon>Agaricomycotina</taxon>
        <taxon>Dacrymycetes</taxon>
        <taxon>Dacrymycetales</taxon>
        <taxon>Dacrymycetaceae</taxon>
        <taxon>Calocera</taxon>
    </lineage>
</organism>
<evidence type="ECO:0000313" key="12">
    <source>
        <dbReference type="Proteomes" id="UP000076842"/>
    </source>
</evidence>
<dbReference type="OrthoDB" id="6738456at2759"/>
<dbReference type="STRING" id="1353952.A0A165FC00"/>
<evidence type="ECO:0000256" key="2">
    <source>
        <dbReference type="ARBA" id="ARBA00007293"/>
    </source>
</evidence>
<evidence type="ECO:0000256" key="4">
    <source>
        <dbReference type="ARBA" id="ARBA00023006"/>
    </source>
</evidence>
<evidence type="ECO:0000256" key="1">
    <source>
        <dbReference type="ARBA" id="ARBA00004512"/>
    </source>
</evidence>
<evidence type="ECO:0000256" key="6">
    <source>
        <dbReference type="ARBA" id="ARBA00023288"/>
    </source>
</evidence>
<keyword evidence="6 8" id="KW-0449">Lipoprotein</keyword>
<dbReference type="GO" id="GO:0006950">
    <property type="term" value="P:response to stress"/>
    <property type="evidence" value="ECO:0007669"/>
    <property type="project" value="UniProtKB-ARBA"/>
</dbReference>
<feature type="compositionally biased region" description="Basic and acidic residues" evidence="10">
    <location>
        <begin position="10"/>
        <end position="24"/>
    </location>
</feature>
<evidence type="ECO:0000256" key="3">
    <source>
        <dbReference type="ARBA" id="ARBA00022490"/>
    </source>
</evidence>
<dbReference type="GO" id="GO:0016236">
    <property type="term" value="P:macroautophagy"/>
    <property type="evidence" value="ECO:0007669"/>
    <property type="project" value="UniProtKB-ARBA"/>
</dbReference>
<dbReference type="InterPro" id="IPR004241">
    <property type="entry name" value="Atg8-like"/>
</dbReference>
<dbReference type="GO" id="GO:0031410">
    <property type="term" value="C:cytoplasmic vesicle"/>
    <property type="evidence" value="ECO:0007669"/>
    <property type="project" value="UniProtKB-KW"/>
</dbReference>
<feature type="region of interest" description="Disordered" evidence="10">
    <location>
        <begin position="1"/>
        <end position="24"/>
    </location>
</feature>
<evidence type="ECO:0000256" key="5">
    <source>
        <dbReference type="ARBA" id="ARBA00023136"/>
    </source>
</evidence>
<keyword evidence="5" id="KW-0472">Membrane</keyword>
<keyword evidence="7" id="KW-0968">Cytoplasmic vesicle</keyword>
<feature type="lipid moiety-binding region" description="Phosphatidylserine amidated glycine; alternate" evidence="8">
    <location>
        <position position="121"/>
    </location>
</feature>